<dbReference type="InterPro" id="IPR006127">
    <property type="entry name" value="ZnuA-like"/>
</dbReference>
<keyword evidence="7" id="KW-0812">Transmembrane</keyword>
<feature type="transmembrane region" description="Helical" evidence="7">
    <location>
        <begin position="95"/>
        <end position="119"/>
    </location>
</feature>
<dbReference type="EMBL" id="MWWW01000008">
    <property type="protein sequence ID" value="OZG60437.1"/>
    <property type="molecule type" value="Genomic_DNA"/>
</dbReference>
<dbReference type="GO" id="GO:0030313">
    <property type="term" value="C:cell envelope"/>
    <property type="evidence" value="ECO:0007669"/>
    <property type="project" value="UniProtKB-SubCell"/>
</dbReference>
<keyword evidence="5" id="KW-0862">Zinc</keyword>
<evidence type="ECO:0000256" key="3">
    <source>
        <dbReference type="ARBA" id="ARBA00022723"/>
    </source>
</evidence>
<dbReference type="Pfam" id="PF01297">
    <property type="entry name" value="ZnuA"/>
    <property type="match status" value="1"/>
</dbReference>
<evidence type="ECO:0000259" key="8">
    <source>
        <dbReference type="Pfam" id="PF09223"/>
    </source>
</evidence>
<dbReference type="Gene3D" id="3.40.50.1980">
    <property type="entry name" value="Nitrogenase molybdenum iron protein domain"/>
    <property type="match status" value="1"/>
</dbReference>
<proteinExistence type="predicted"/>
<dbReference type="InterPro" id="IPR050492">
    <property type="entry name" value="Bact_metal-bind_prot9"/>
</dbReference>
<keyword evidence="7" id="KW-0472">Membrane</keyword>
<name>A0A261FMQ7_9BIFI</name>
<dbReference type="InterPro" id="IPR015304">
    <property type="entry name" value="ZinT_dom"/>
</dbReference>
<feature type="compositionally biased region" description="Polar residues" evidence="6">
    <location>
        <begin position="56"/>
        <end position="83"/>
    </location>
</feature>
<keyword evidence="3" id="KW-0479">Metal-binding</keyword>
<evidence type="ECO:0000256" key="7">
    <source>
        <dbReference type="SAM" id="Phobius"/>
    </source>
</evidence>
<dbReference type="PANTHER" id="PTHR42953:SF1">
    <property type="entry name" value="METAL-BINDING PROTEIN HI_0362-RELATED"/>
    <property type="match status" value="1"/>
</dbReference>
<keyword evidence="2" id="KW-0813">Transport</keyword>
<dbReference type="Proteomes" id="UP000216871">
    <property type="component" value="Unassembled WGS sequence"/>
</dbReference>
<feature type="compositionally biased region" description="Basic and acidic residues" evidence="6">
    <location>
        <begin position="235"/>
        <end position="250"/>
    </location>
</feature>
<organism evidence="9 10">
    <name type="scientific">Bifidobacterium myosotis</name>
    <dbReference type="NCBI Taxonomy" id="1630166"/>
    <lineage>
        <taxon>Bacteria</taxon>
        <taxon>Bacillati</taxon>
        <taxon>Actinomycetota</taxon>
        <taxon>Actinomycetes</taxon>
        <taxon>Bifidobacteriales</taxon>
        <taxon>Bifidobacteriaceae</taxon>
        <taxon>Bifidobacterium</taxon>
    </lineage>
</organism>
<dbReference type="Pfam" id="PF09223">
    <property type="entry name" value="ZinT"/>
    <property type="match status" value="1"/>
</dbReference>
<accession>A0A261FMQ7</accession>
<feature type="region of interest" description="Disordered" evidence="6">
    <location>
        <begin position="44"/>
        <end position="84"/>
    </location>
</feature>
<keyword evidence="10" id="KW-1185">Reference proteome</keyword>
<feature type="domain" description="ZinT" evidence="8">
    <location>
        <begin position="432"/>
        <end position="608"/>
    </location>
</feature>
<sequence length="608" mass="65717">MNSLRRRTLAELPIDMAEPPQAGIRASLCRVAGYIRLSPKIRPQRPTVETEHTQKLNHQNNQVESLNMTNPNASQPTPETNPNARAAIGERRTPVIASIAAFCVGALLAGGIVGGFAYARQGQTSGGEPGGSTTATAADSCDTTFTVVASVNQWGSLAEQLGGSCAEVTSLINSTSADPHDYEATASDLAKLAKADIVVLNGAGYDGWAEKAQLDPDKQAIVNVGDLMGITATEEHSHEHEEGAEGEEGHHHHHGSTNPHVWFSPEGVLKAAEAINDAYVTKAGENSKTAATVQRHFNEWNGEYADFVALVNKGRAAGVQRNYVATESIISYLLDYIGATDKTPETYTNAMNSEAEPSAADLKNAMDIVASDDVDILVVNPQEMGGFAKKLNEAAISSNKTIISATEQLPENQKTLLDWLTLIAKQALATDTTNGFFLTQDVKDRTLADYEGEWQSVYPYLQDGTLDSVMEAKAKKGDMTAEEYKQYYDTGYKTDVEKIVIKGDQMSFTRGGKTATATYKYDGFKILDYAKGNRGVRFLFTATGDVPAGAPKIVQFSDHGIAPGKSAHFHIFMGDDSQEETLKEMDNWPTYYPASLSKEEVATEMLAH</sequence>
<evidence type="ECO:0000313" key="9">
    <source>
        <dbReference type="EMBL" id="OZG60437.1"/>
    </source>
</evidence>
<dbReference type="AlphaFoldDB" id="A0A261FMQ7"/>
<comment type="subcellular location">
    <subcellularLocation>
        <location evidence="1">Cell envelope</location>
    </subcellularLocation>
</comment>
<dbReference type="SUPFAM" id="SSF53807">
    <property type="entry name" value="Helical backbone' metal receptor"/>
    <property type="match status" value="1"/>
</dbReference>
<comment type="caution">
    <text evidence="9">The sequence shown here is derived from an EMBL/GenBank/DDBJ whole genome shotgun (WGS) entry which is preliminary data.</text>
</comment>
<evidence type="ECO:0000256" key="5">
    <source>
        <dbReference type="ARBA" id="ARBA00022833"/>
    </source>
</evidence>
<evidence type="ECO:0000313" key="10">
    <source>
        <dbReference type="Proteomes" id="UP000216871"/>
    </source>
</evidence>
<dbReference type="PANTHER" id="PTHR42953">
    <property type="entry name" value="HIGH-AFFINITY ZINC UPTAKE SYSTEM PROTEIN ZNUA-RELATED"/>
    <property type="match status" value="1"/>
</dbReference>
<dbReference type="InterPro" id="IPR012674">
    <property type="entry name" value="Calycin"/>
</dbReference>
<dbReference type="Gene3D" id="2.40.128.20">
    <property type="match status" value="1"/>
</dbReference>
<keyword evidence="4" id="KW-0732">Signal</keyword>
<gene>
    <name evidence="9" type="ORF">BMYO_0898</name>
</gene>
<evidence type="ECO:0000256" key="4">
    <source>
        <dbReference type="ARBA" id="ARBA00022729"/>
    </source>
</evidence>
<protein>
    <submittedName>
        <fullName evidence="9">ABC transporter substrate-binding protein</fullName>
    </submittedName>
</protein>
<evidence type="ECO:0000256" key="2">
    <source>
        <dbReference type="ARBA" id="ARBA00022448"/>
    </source>
</evidence>
<keyword evidence="7" id="KW-1133">Transmembrane helix</keyword>
<evidence type="ECO:0000256" key="1">
    <source>
        <dbReference type="ARBA" id="ARBA00004196"/>
    </source>
</evidence>
<dbReference type="GO" id="GO:0030001">
    <property type="term" value="P:metal ion transport"/>
    <property type="evidence" value="ECO:0007669"/>
    <property type="project" value="InterPro"/>
</dbReference>
<evidence type="ECO:0000256" key="6">
    <source>
        <dbReference type="SAM" id="MobiDB-lite"/>
    </source>
</evidence>
<reference evidence="9 10" key="1">
    <citation type="journal article" date="2017" name="BMC Genomics">
        <title>Comparative genomic and phylogenomic analyses of the Bifidobacteriaceae family.</title>
        <authorList>
            <person name="Lugli G.A."/>
            <person name="Milani C."/>
            <person name="Turroni F."/>
            <person name="Duranti S."/>
            <person name="Mancabelli L."/>
            <person name="Mangifesta M."/>
            <person name="Ferrario C."/>
            <person name="Modesto M."/>
            <person name="Mattarelli P."/>
            <person name="Jiri K."/>
            <person name="van Sinderen D."/>
            <person name="Ventura M."/>
        </authorList>
    </citation>
    <scope>NUCLEOTIDE SEQUENCE [LARGE SCALE GENOMIC DNA]</scope>
    <source>
        <strain evidence="9 10">DSM 100196</strain>
    </source>
</reference>
<dbReference type="GO" id="GO:0008270">
    <property type="term" value="F:zinc ion binding"/>
    <property type="evidence" value="ECO:0007669"/>
    <property type="project" value="InterPro"/>
</dbReference>
<feature type="region of interest" description="Disordered" evidence="6">
    <location>
        <begin position="235"/>
        <end position="263"/>
    </location>
</feature>
<dbReference type="SUPFAM" id="SSF50814">
    <property type="entry name" value="Lipocalins"/>
    <property type="match status" value="1"/>
</dbReference>